<keyword evidence="10" id="KW-1185">Reference proteome</keyword>
<keyword evidence="6" id="KW-0539">Nucleus</keyword>
<evidence type="ECO:0000259" key="7">
    <source>
        <dbReference type="Pfam" id="PF01764"/>
    </source>
</evidence>
<dbReference type="InterPro" id="IPR029058">
    <property type="entry name" value="AB_hydrolase_fold"/>
</dbReference>
<dbReference type="GO" id="GO:0005737">
    <property type="term" value="C:cytoplasm"/>
    <property type="evidence" value="ECO:0007669"/>
    <property type="project" value="UniProtKB-SubCell"/>
</dbReference>
<evidence type="ECO:0000256" key="2">
    <source>
        <dbReference type="ARBA" id="ARBA00004496"/>
    </source>
</evidence>
<dbReference type="GO" id="GO:0005634">
    <property type="term" value="C:nucleus"/>
    <property type="evidence" value="ECO:0007669"/>
    <property type="project" value="UniProtKB-SubCell"/>
</dbReference>
<dbReference type="GO" id="GO:0006952">
    <property type="term" value="P:defense response"/>
    <property type="evidence" value="ECO:0007669"/>
    <property type="project" value="UniProtKB-KW"/>
</dbReference>
<feature type="domain" description="Fungal lipase-type" evidence="7">
    <location>
        <begin position="49"/>
        <end position="197"/>
    </location>
</feature>
<dbReference type="PANTHER" id="PTHR47090">
    <property type="entry name" value="PROTEIN EDS1-RELATED"/>
    <property type="match status" value="1"/>
</dbReference>
<dbReference type="InterPro" id="IPR044214">
    <property type="entry name" value="EDS1-like"/>
</dbReference>
<dbReference type="Pfam" id="PF01764">
    <property type="entry name" value="Lipase_3"/>
    <property type="match status" value="1"/>
</dbReference>
<evidence type="ECO:0000313" key="10">
    <source>
        <dbReference type="Proteomes" id="UP001630127"/>
    </source>
</evidence>
<evidence type="ECO:0000256" key="6">
    <source>
        <dbReference type="ARBA" id="ARBA00023242"/>
    </source>
</evidence>
<name>A0ABD2Z4L5_9GENT</name>
<accession>A0ABD2Z4L5</accession>
<protein>
    <recommendedName>
        <fullName evidence="11">Enhanced disease susceptibility 1</fullName>
    </recommendedName>
</protein>
<dbReference type="GO" id="GO:0016787">
    <property type="term" value="F:hydrolase activity"/>
    <property type="evidence" value="ECO:0007669"/>
    <property type="project" value="UniProtKB-KW"/>
</dbReference>
<feature type="domain" description="EDS1 EP" evidence="8">
    <location>
        <begin position="412"/>
        <end position="589"/>
    </location>
</feature>
<dbReference type="PANTHER" id="PTHR47090:SF2">
    <property type="entry name" value="PROTEIN EDS1-RELATED"/>
    <property type="match status" value="1"/>
</dbReference>
<dbReference type="InterPro" id="IPR041266">
    <property type="entry name" value="EDS1_EP"/>
</dbReference>
<comment type="subcellular location">
    <subcellularLocation>
        <location evidence="2">Cytoplasm</location>
    </subcellularLocation>
    <subcellularLocation>
        <location evidence="1">Nucleus</location>
    </subcellularLocation>
</comment>
<evidence type="ECO:0000256" key="5">
    <source>
        <dbReference type="ARBA" id="ARBA00022821"/>
    </source>
</evidence>
<dbReference type="Pfam" id="PF18117">
    <property type="entry name" value="EDS1_EP"/>
    <property type="match status" value="1"/>
</dbReference>
<sequence length="607" mass="69168">MVEGGLGEIIGLKEELIKKACNLAMKAHLKSPEKPYVCEKSRSSTEAVFAFPGTWAVTDWYSKKPFGETKINTALFPSVKRIGMDELAVVNEAFSCRFEQLISKSQLKREVEKAVSEGKQIVFAGHSSGGPIAILAALWFLEKYIRPNTYQLPPLCVTFGSPLAGDQIFSHALRRENWAHYFIHFVMRYDIVPRVMLAPLSSVEPGLHRILPYTSPKSPYFQLESIGKSNDATAFFMTVMRNASAVASHAACHLMGCTNLLLETVSSFIELSPYRPFGTYIFCSGNGKLVVVQNPDAVLQLLFYSAQLRSETEIEDTVYRTLKDHLGYENDLLDCLEMQNVIHLKNLVELPLSSNSSTSNDAATLYSVLNDLGLSSRARLCLRAAGELEGQKIKNQANVDSNRDIIRKGLNEIQDYQTKCEVRKVGYYDGFKLQKDINDFNANVKRLELAGIWDEIIEMIKRYELPDGFEGRKEWIELGTRFRRLVEPLDIANYHRHLKNEDTGPYMIRARPKRYRFTQRWLEHAEGMAAGSKSESCFWAEVEELRAMPFENLERIASLEQQTLKWIHDGHLSKDIFFDESTFSKWWKMLPSTHRSLSVITGYVNNY</sequence>
<evidence type="ECO:0008006" key="11">
    <source>
        <dbReference type="Google" id="ProtNLM"/>
    </source>
</evidence>
<dbReference type="Gene3D" id="3.40.50.1820">
    <property type="entry name" value="alpha/beta hydrolase"/>
    <property type="match status" value="1"/>
</dbReference>
<evidence type="ECO:0000256" key="3">
    <source>
        <dbReference type="ARBA" id="ARBA00022490"/>
    </source>
</evidence>
<evidence type="ECO:0000256" key="4">
    <source>
        <dbReference type="ARBA" id="ARBA00022801"/>
    </source>
</evidence>
<organism evidence="9 10">
    <name type="scientific">Cinchona calisaya</name>
    <dbReference type="NCBI Taxonomy" id="153742"/>
    <lineage>
        <taxon>Eukaryota</taxon>
        <taxon>Viridiplantae</taxon>
        <taxon>Streptophyta</taxon>
        <taxon>Embryophyta</taxon>
        <taxon>Tracheophyta</taxon>
        <taxon>Spermatophyta</taxon>
        <taxon>Magnoliopsida</taxon>
        <taxon>eudicotyledons</taxon>
        <taxon>Gunneridae</taxon>
        <taxon>Pentapetalae</taxon>
        <taxon>asterids</taxon>
        <taxon>lamiids</taxon>
        <taxon>Gentianales</taxon>
        <taxon>Rubiaceae</taxon>
        <taxon>Cinchonoideae</taxon>
        <taxon>Cinchoneae</taxon>
        <taxon>Cinchona</taxon>
    </lineage>
</organism>
<keyword evidence="4" id="KW-0378">Hydrolase</keyword>
<dbReference type="InterPro" id="IPR002921">
    <property type="entry name" value="Fungal_lipase-type"/>
</dbReference>
<gene>
    <name evidence="9" type="ORF">ACH5RR_025987</name>
</gene>
<proteinExistence type="predicted"/>
<dbReference type="AlphaFoldDB" id="A0ABD2Z4L5"/>
<evidence type="ECO:0000313" key="9">
    <source>
        <dbReference type="EMBL" id="KAL3513270.1"/>
    </source>
</evidence>
<evidence type="ECO:0000256" key="1">
    <source>
        <dbReference type="ARBA" id="ARBA00004123"/>
    </source>
</evidence>
<reference evidence="9 10" key="1">
    <citation type="submission" date="2024-11" db="EMBL/GenBank/DDBJ databases">
        <title>A near-complete genome assembly of Cinchona calisaya.</title>
        <authorList>
            <person name="Lian D.C."/>
            <person name="Zhao X.W."/>
            <person name="Wei L."/>
        </authorList>
    </citation>
    <scope>NUCLEOTIDE SEQUENCE [LARGE SCALE GENOMIC DNA]</scope>
    <source>
        <tissue evidence="9">Nenye</tissue>
    </source>
</reference>
<dbReference type="SUPFAM" id="SSF53474">
    <property type="entry name" value="alpha/beta-Hydrolases"/>
    <property type="match status" value="1"/>
</dbReference>
<keyword evidence="3" id="KW-0963">Cytoplasm</keyword>
<dbReference type="Proteomes" id="UP001630127">
    <property type="component" value="Unassembled WGS sequence"/>
</dbReference>
<evidence type="ECO:0000259" key="8">
    <source>
        <dbReference type="Pfam" id="PF18117"/>
    </source>
</evidence>
<keyword evidence="5" id="KW-0611">Plant defense</keyword>
<comment type="caution">
    <text evidence="9">The sequence shown here is derived from an EMBL/GenBank/DDBJ whole genome shotgun (WGS) entry which is preliminary data.</text>
</comment>
<dbReference type="EMBL" id="JBJUIK010000011">
    <property type="protein sequence ID" value="KAL3513270.1"/>
    <property type="molecule type" value="Genomic_DNA"/>
</dbReference>